<proteinExistence type="predicted"/>
<sequence length="1270" mass="125326">MAMHNRSPRFQPRLRLRPVALALVCLGLAPALAQTLPTGFSPIAGGVTAATPNAATMNINQTTARAIAQWNTFSISTGATVNVAQPSASSVLLNRVIGGEPSAIAGSLNANGRVFLVNPAGVTFSKGSSISVGGLVASTLDMSTSNDDFMAGASKLEFRRPDGSFGTVDNQGNITLVGSGGTAALIGSQVLNSGSIVADGGTAAMASGETVTLDFAGDGLTTLRVTPGIYSGVANSGTMQANGGRVALVATSGSEVSNGVVNFRGVLRADSMVSRNGEIILDSGLSPEGVRMTGGLVSAVGNGAGLTGGTIDIKGRAIGLVPYTPPLIIDVSAPLEPPPPPPGNDDRGILDASGSAGGGRIRLYANAVAELGDTGAIALGAGSIARADAVASGNGGDVRLLAERTLRAYGSISARGGSGGGNGGFIETSGGFAAPGDGQGGGFSINGLRVDAAAPAGTAGTWLVDPFNVDIVPGAAAGTLPTNPFEPLAASTIQDGDINAALNGGTSVRITTGDPGAGSPTDGDIRMFNGVRINYSTANGPLTFQLDAHRSVRGDNNVVIESSGAGGPLNVVFNTDVNGGGAATGGGQVSYSGDIYTNGGNVVMNGAWSASGAGPSVSLNGNVIDTRVGRTDAGAGGSVTINGSTSGPSGGGFTDAAVYINGVQISASTGNVDITGIGADTSGVRLGSRFSGTGLPNRRTDISSTTGNITVRGVGNFTGNSSEIPGHGVVINDSALRSVSGNIAVRGLRQADTDPGTGGDGVLLRTGAQIATTGSGSIEITGQAEGDGAGVRIGPPAPVPGVFPPVLAGVSVSSAGGNVVLRASNDGSTDALVIDGTVSAGNVVNLRPGGVAADGTAFDQVATPITLGGTANTGFAVSAAEFSRISAGNAIVAGSNAHAADINVVGPLALASGLTLQNEGGGNIALQAPITAPRVGLVSAGNITQAATAPITAGTLLARSSGGSVLLDQAANNVSANTLGGGAAGAFRYQDVDELRIGPVSVVGYDAAGNAPQVVSAGSMAADTVFVRTLSGDLQLGTAVTSTSGADLVAAARFQNVGGASLGGAPWRVWADTWIGETRGGVVGSGLLPNLYNCAYLGLCGVTVSPGDNHFIYAQRPTATVVIGNAFRPAGLNNPFFTWSITGLILGDSGAGFSGAVGTAANRSSPPGAYAINGSFTSAEGYLVNVVPGTLTVGGFPQIPKADVIRDLPTTWLYDRNIGPPPICFATGPLEGDRASQGNDVLAREWSRVRSRPNLTSCVDTEKRNGCADF</sequence>
<dbReference type="InterPro" id="IPR008638">
    <property type="entry name" value="FhaB/CdiA-like_TPS"/>
</dbReference>
<feature type="domain" description="Filamentous haemagglutinin FhaB/tRNA nuclease CdiA-like TPS" evidence="6">
    <location>
        <begin position="33"/>
        <end position="146"/>
    </location>
</feature>
<keyword evidence="3 5" id="KW-0732">Signal</keyword>
<evidence type="ECO:0000256" key="4">
    <source>
        <dbReference type="SAM" id="MobiDB-lite"/>
    </source>
</evidence>
<dbReference type="RefSeq" id="WP_157611769.1">
    <property type="nucleotide sequence ID" value="NZ_CP046622.1"/>
</dbReference>
<feature type="signal peptide" evidence="5">
    <location>
        <begin position="1"/>
        <end position="33"/>
    </location>
</feature>
<feature type="region of interest" description="Disordered" evidence="4">
    <location>
        <begin position="333"/>
        <end position="352"/>
    </location>
</feature>
<dbReference type="InterPro" id="IPR041286">
    <property type="entry name" value="MBG_2"/>
</dbReference>
<evidence type="ECO:0000256" key="3">
    <source>
        <dbReference type="ARBA" id="ARBA00022729"/>
    </source>
</evidence>
<dbReference type="InterPro" id="IPR050909">
    <property type="entry name" value="Bact_Autotransporter_VF"/>
</dbReference>
<dbReference type="GO" id="GO:0005576">
    <property type="term" value="C:extracellular region"/>
    <property type="evidence" value="ECO:0007669"/>
    <property type="project" value="UniProtKB-SubCell"/>
</dbReference>
<dbReference type="Gene3D" id="2.160.20.10">
    <property type="entry name" value="Single-stranded right-handed beta-helix, Pectin lyase-like"/>
    <property type="match status" value="1"/>
</dbReference>
<dbReference type="PANTHER" id="PTHR12338:SF8">
    <property type="entry name" value="HEME_HEMOPEXIN-BINDING PROTEIN"/>
    <property type="match status" value="1"/>
</dbReference>
<organism evidence="7 8">
    <name type="scientific">Variovorax paradoxus</name>
    <dbReference type="NCBI Taxonomy" id="34073"/>
    <lineage>
        <taxon>Bacteria</taxon>
        <taxon>Pseudomonadati</taxon>
        <taxon>Pseudomonadota</taxon>
        <taxon>Betaproteobacteria</taxon>
        <taxon>Burkholderiales</taxon>
        <taxon>Comamonadaceae</taxon>
        <taxon>Variovorax</taxon>
    </lineage>
</organism>
<evidence type="ECO:0000256" key="5">
    <source>
        <dbReference type="SAM" id="SignalP"/>
    </source>
</evidence>
<dbReference type="EMBL" id="CP046622">
    <property type="protein sequence ID" value="QGW80569.1"/>
    <property type="molecule type" value="Genomic_DNA"/>
</dbReference>
<dbReference type="AlphaFoldDB" id="A0A6I6H5A6"/>
<evidence type="ECO:0000256" key="2">
    <source>
        <dbReference type="ARBA" id="ARBA00022525"/>
    </source>
</evidence>
<reference evidence="7 8" key="1">
    <citation type="submission" date="2019-12" db="EMBL/GenBank/DDBJ databases">
        <title>Hybrid Genome Assemblies of two High G+C Isolates from Undergraduate Microbiology Courses.</title>
        <authorList>
            <person name="Ne Ville C.J."/>
            <person name="Enright D."/>
            <person name="Hernandez I."/>
            <person name="Dodsworth J."/>
            <person name="Orwin P.M."/>
        </authorList>
    </citation>
    <scope>NUCLEOTIDE SEQUENCE [LARGE SCALE GENOMIC DNA]</scope>
    <source>
        <strain evidence="7 8">CSUSB</strain>
    </source>
</reference>
<dbReference type="Pfam" id="PF18676">
    <property type="entry name" value="MBG_2"/>
    <property type="match status" value="1"/>
</dbReference>
<name>A0A6I6H5A6_VARPD</name>
<dbReference type="Proteomes" id="UP000425817">
    <property type="component" value="Chromosome"/>
</dbReference>
<protein>
    <submittedName>
        <fullName evidence="7">Filamentous hemagglutinin N-terminal domain-containing protein</fullName>
    </submittedName>
</protein>
<dbReference type="InterPro" id="IPR012334">
    <property type="entry name" value="Pectin_lyas_fold"/>
</dbReference>
<dbReference type="OrthoDB" id="218680at2"/>
<dbReference type="SMART" id="SM00912">
    <property type="entry name" value="Haemagg_act"/>
    <property type="match status" value="1"/>
</dbReference>
<comment type="subcellular location">
    <subcellularLocation>
        <location evidence="1">Secreted</location>
    </subcellularLocation>
</comment>
<dbReference type="SUPFAM" id="SSF51126">
    <property type="entry name" value="Pectin lyase-like"/>
    <property type="match status" value="1"/>
</dbReference>
<gene>
    <name evidence="7" type="ORF">GOQ09_02695</name>
</gene>
<feature type="chain" id="PRO_5026261019" evidence="5">
    <location>
        <begin position="34"/>
        <end position="1270"/>
    </location>
</feature>
<evidence type="ECO:0000313" key="7">
    <source>
        <dbReference type="EMBL" id="QGW80569.1"/>
    </source>
</evidence>
<accession>A0A6I6H5A6</accession>
<dbReference type="NCBIfam" id="TIGR01901">
    <property type="entry name" value="adhes_NPXG"/>
    <property type="match status" value="1"/>
</dbReference>
<dbReference type="PANTHER" id="PTHR12338">
    <property type="entry name" value="AUTOTRANSPORTER"/>
    <property type="match status" value="1"/>
</dbReference>
<dbReference type="InterPro" id="IPR011050">
    <property type="entry name" value="Pectin_lyase_fold/virulence"/>
</dbReference>
<dbReference type="Pfam" id="PF05860">
    <property type="entry name" value="TPS"/>
    <property type="match status" value="1"/>
</dbReference>
<keyword evidence="2" id="KW-0964">Secreted</keyword>
<evidence type="ECO:0000313" key="8">
    <source>
        <dbReference type="Proteomes" id="UP000425817"/>
    </source>
</evidence>
<evidence type="ECO:0000256" key="1">
    <source>
        <dbReference type="ARBA" id="ARBA00004613"/>
    </source>
</evidence>
<evidence type="ECO:0000259" key="6">
    <source>
        <dbReference type="SMART" id="SM00912"/>
    </source>
</evidence>